<evidence type="ECO:0000313" key="3">
    <source>
        <dbReference type="EMBL" id="POY75038.1"/>
    </source>
</evidence>
<feature type="compositionally biased region" description="Basic and acidic residues" evidence="1">
    <location>
        <begin position="204"/>
        <end position="213"/>
    </location>
</feature>
<sequence>MAPPIRLPSDRSRPNPIRQSWQRLKQAFIVATFLALLTLSLLGFHPSLATHLAPPSVPFSDKVLHFVCFFAATALFYACWVVEESARRVTFWRYWNELVTVAGFTLVGGIGSEFIQALLPYKTFQVGDVVANVLGSALAVAAMHHYSREARRAAELRRLYVHLDQMPDDDDEDDDDDDDQEGAVEGAADYEASEAAEQGRLIRQHRDMQESRRGTAGKVRFARIEDPAATASGRPFGSGSGSGPGTSASARRKQALDPWSATEDEIFGLGDDDDDDDDIGAATASSSSRREHNGSRSIDGPL</sequence>
<feature type="compositionally biased region" description="Acidic residues" evidence="1">
    <location>
        <begin position="262"/>
        <end position="279"/>
    </location>
</feature>
<feature type="transmembrane region" description="Helical" evidence="2">
    <location>
        <begin position="94"/>
        <end position="117"/>
    </location>
</feature>
<dbReference type="OrthoDB" id="63581at2759"/>
<keyword evidence="4" id="KW-1185">Reference proteome</keyword>
<dbReference type="AlphaFoldDB" id="A0A2S5BE45"/>
<evidence type="ECO:0000256" key="2">
    <source>
        <dbReference type="SAM" id="Phobius"/>
    </source>
</evidence>
<protein>
    <recommendedName>
        <fullName evidence="5">VanZ-like domain-containing protein</fullName>
    </recommendedName>
</protein>
<dbReference type="Proteomes" id="UP000237144">
    <property type="component" value="Unassembled WGS sequence"/>
</dbReference>
<keyword evidence="2" id="KW-0472">Membrane</keyword>
<dbReference type="PANTHER" id="PTHR28008:SF1">
    <property type="entry name" value="DOMAIN PROTEIN, PUTATIVE (AFU_ORTHOLOGUE AFUA_3G10980)-RELATED"/>
    <property type="match status" value="1"/>
</dbReference>
<evidence type="ECO:0000313" key="4">
    <source>
        <dbReference type="Proteomes" id="UP000237144"/>
    </source>
</evidence>
<feature type="region of interest" description="Disordered" evidence="1">
    <location>
        <begin position="165"/>
        <end position="302"/>
    </location>
</feature>
<evidence type="ECO:0008006" key="5">
    <source>
        <dbReference type="Google" id="ProtNLM"/>
    </source>
</evidence>
<comment type="caution">
    <text evidence="3">The sequence shown here is derived from an EMBL/GenBank/DDBJ whole genome shotgun (WGS) entry which is preliminary data.</text>
</comment>
<keyword evidence="2" id="KW-0812">Transmembrane</keyword>
<dbReference type="PANTHER" id="PTHR28008">
    <property type="entry name" value="DOMAIN PROTEIN, PUTATIVE (AFU_ORTHOLOGUE AFUA_3G10980)-RELATED"/>
    <property type="match status" value="1"/>
</dbReference>
<name>A0A2S5BE45_9BASI</name>
<organism evidence="3 4">
    <name type="scientific">Rhodotorula taiwanensis</name>
    <dbReference type="NCBI Taxonomy" id="741276"/>
    <lineage>
        <taxon>Eukaryota</taxon>
        <taxon>Fungi</taxon>
        <taxon>Dikarya</taxon>
        <taxon>Basidiomycota</taxon>
        <taxon>Pucciniomycotina</taxon>
        <taxon>Microbotryomycetes</taxon>
        <taxon>Sporidiobolales</taxon>
        <taxon>Sporidiobolaceae</taxon>
        <taxon>Rhodotorula</taxon>
    </lineage>
</organism>
<keyword evidence="2" id="KW-1133">Transmembrane helix</keyword>
<feature type="transmembrane region" description="Helical" evidence="2">
    <location>
        <begin position="64"/>
        <end position="82"/>
    </location>
</feature>
<feature type="compositionally biased region" description="Acidic residues" evidence="1">
    <location>
        <begin position="166"/>
        <end position="182"/>
    </location>
</feature>
<reference evidence="3 4" key="1">
    <citation type="journal article" date="2018" name="Front. Microbiol.">
        <title>Prospects for Fungal Bioremediation of Acidic Radioactive Waste Sites: Characterization and Genome Sequence of Rhodotorula taiwanensis MD1149.</title>
        <authorList>
            <person name="Tkavc R."/>
            <person name="Matrosova V.Y."/>
            <person name="Grichenko O.E."/>
            <person name="Gostincar C."/>
            <person name="Volpe R.P."/>
            <person name="Klimenkova P."/>
            <person name="Gaidamakova E.K."/>
            <person name="Zhou C.E."/>
            <person name="Stewart B.J."/>
            <person name="Lyman M.G."/>
            <person name="Malfatti S.A."/>
            <person name="Rubinfeld B."/>
            <person name="Courtot M."/>
            <person name="Singh J."/>
            <person name="Dalgard C.L."/>
            <person name="Hamilton T."/>
            <person name="Frey K.G."/>
            <person name="Gunde-Cimerman N."/>
            <person name="Dugan L."/>
            <person name="Daly M.J."/>
        </authorList>
    </citation>
    <scope>NUCLEOTIDE SEQUENCE [LARGE SCALE GENOMIC DNA]</scope>
    <source>
        <strain evidence="3 4">MD1149</strain>
    </source>
</reference>
<gene>
    <name evidence="3" type="ORF">BMF94_2014</name>
</gene>
<evidence type="ECO:0000256" key="1">
    <source>
        <dbReference type="SAM" id="MobiDB-lite"/>
    </source>
</evidence>
<dbReference type="EMBL" id="PJQD01000020">
    <property type="protein sequence ID" value="POY75038.1"/>
    <property type="molecule type" value="Genomic_DNA"/>
</dbReference>
<feature type="transmembrane region" description="Helical" evidence="2">
    <location>
        <begin position="27"/>
        <end position="44"/>
    </location>
</feature>
<accession>A0A2S5BE45</accession>
<proteinExistence type="predicted"/>